<feature type="transmembrane region" description="Helical" evidence="2">
    <location>
        <begin position="115"/>
        <end position="137"/>
    </location>
</feature>
<dbReference type="GO" id="GO:0005524">
    <property type="term" value="F:ATP binding"/>
    <property type="evidence" value="ECO:0007669"/>
    <property type="project" value="UniProtKB-KW"/>
</dbReference>
<feature type="transmembrane region" description="Helical" evidence="2">
    <location>
        <begin position="50"/>
        <end position="70"/>
    </location>
</feature>
<reference evidence="3 4" key="1">
    <citation type="submission" date="2019-03" db="EMBL/GenBank/DDBJ databases">
        <title>First draft genome of Liparis tanakae, snailfish: a comprehensive survey of snailfish specific genes.</title>
        <authorList>
            <person name="Kim W."/>
            <person name="Song I."/>
            <person name="Jeong J.-H."/>
            <person name="Kim D."/>
            <person name="Kim S."/>
            <person name="Ryu S."/>
            <person name="Song J.Y."/>
            <person name="Lee S.K."/>
        </authorList>
    </citation>
    <scope>NUCLEOTIDE SEQUENCE [LARGE SCALE GENOMIC DNA]</scope>
    <source>
        <tissue evidence="3">Muscle</tissue>
    </source>
</reference>
<keyword evidence="3" id="KW-0547">Nucleotide-binding</keyword>
<accession>A0A4Z2FMX9</accession>
<keyword evidence="2" id="KW-0812">Transmembrane</keyword>
<proteinExistence type="predicted"/>
<organism evidence="3 4">
    <name type="scientific">Liparis tanakae</name>
    <name type="common">Tanaka's snailfish</name>
    <dbReference type="NCBI Taxonomy" id="230148"/>
    <lineage>
        <taxon>Eukaryota</taxon>
        <taxon>Metazoa</taxon>
        <taxon>Chordata</taxon>
        <taxon>Craniata</taxon>
        <taxon>Vertebrata</taxon>
        <taxon>Euteleostomi</taxon>
        <taxon>Actinopterygii</taxon>
        <taxon>Neopterygii</taxon>
        <taxon>Teleostei</taxon>
        <taxon>Neoteleostei</taxon>
        <taxon>Acanthomorphata</taxon>
        <taxon>Eupercaria</taxon>
        <taxon>Perciformes</taxon>
        <taxon>Cottioidei</taxon>
        <taxon>Cottales</taxon>
        <taxon>Liparidae</taxon>
        <taxon>Liparis</taxon>
    </lineage>
</organism>
<sequence>MGVPVAVLCSVSFVLLDLLVSSLLFAHVSHWAAFRDELLAFRVVRSSLDLWGAALLRAALLLGACGGVSWNRRDGPPRVAAAFAPVLFVALVLVTYALAKLLMLSEQEPASRQPWALGLVGWTCASSLGVALLWTLLGKEADLVPIGRGGRGGGGGGCEDTEKLVETAGEEEEEEKEVGCETTRRKKKKEEEEEGRSQEKSSSGATLGRLLGYCRKDGGLLSVAVLFLVVSAVCE</sequence>
<dbReference type="OrthoDB" id="10584436at2759"/>
<feature type="transmembrane region" description="Helical" evidence="2">
    <location>
        <begin position="82"/>
        <end position="103"/>
    </location>
</feature>
<keyword evidence="3" id="KW-0067">ATP-binding</keyword>
<evidence type="ECO:0000313" key="4">
    <source>
        <dbReference type="Proteomes" id="UP000314294"/>
    </source>
</evidence>
<dbReference type="EMBL" id="SRLO01001031">
    <property type="protein sequence ID" value="TNN42508.1"/>
    <property type="molecule type" value="Genomic_DNA"/>
</dbReference>
<dbReference type="AlphaFoldDB" id="A0A4Z2FMX9"/>
<evidence type="ECO:0000256" key="2">
    <source>
        <dbReference type="SAM" id="Phobius"/>
    </source>
</evidence>
<feature type="region of interest" description="Disordered" evidence="1">
    <location>
        <begin position="150"/>
        <end position="204"/>
    </location>
</feature>
<keyword evidence="4" id="KW-1185">Reference proteome</keyword>
<evidence type="ECO:0000313" key="3">
    <source>
        <dbReference type="EMBL" id="TNN42508.1"/>
    </source>
</evidence>
<gene>
    <name evidence="3" type="primary">Abcb9_1</name>
    <name evidence="3" type="ORF">EYF80_047322</name>
</gene>
<protein>
    <submittedName>
        <fullName evidence="3">ATP-binding cassette sub-family B member 9</fullName>
    </submittedName>
</protein>
<comment type="caution">
    <text evidence="3">The sequence shown here is derived from an EMBL/GenBank/DDBJ whole genome shotgun (WGS) entry which is preliminary data.</text>
</comment>
<name>A0A4Z2FMX9_9TELE</name>
<keyword evidence="2" id="KW-0472">Membrane</keyword>
<keyword evidence="2" id="KW-1133">Transmembrane helix</keyword>
<evidence type="ECO:0000256" key="1">
    <source>
        <dbReference type="SAM" id="MobiDB-lite"/>
    </source>
</evidence>
<dbReference type="Proteomes" id="UP000314294">
    <property type="component" value="Unassembled WGS sequence"/>
</dbReference>